<dbReference type="EMBL" id="CP091511">
    <property type="protein sequence ID" value="UOO89975.1"/>
    <property type="molecule type" value="Genomic_DNA"/>
</dbReference>
<reference evidence="2 3" key="1">
    <citation type="journal article" date="2022" name="Res Sq">
        <title>Evolution of multicellular longitudinally dividing oral cavity symbionts (Neisseriaceae).</title>
        <authorList>
            <person name="Nyongesa S."/>
            <person name="Weber P."/>
            <person name="Bernet E."/>
            <person name="Pullido F."/>
            <person name="Nieckarz M."/>
            <person name="Delaby M."/>
            <person name="Nieves C."/>
            <person name="Viehboeck T."/>
            <person name="Krause N."/>
            <person name="Rivera-Millot A."/>
            <person name="Nakamura A."/>
            <person name="Vischer N."/>
            <person name="VanNieuwenhze M."/>
            <person name="Brun Y."/>
            <person name="Cava F."/>
            <person name="Bulgheresi S."/>
            <person name="Veyrier F."/>
        </authorList>
    </citation>
    <scope>NUCLEOTIDE SEQUENCE [LARGE SCALE GENOMIC DNA]</scope>
    <source>
        <strain evidence="2 3">SN4</strain>
    </source>
</reference>
<dbReference type="PROSITE" id="PS51257">
    <property type="entry name" value="PROKAR_LIPOPROTEIN"/>
    <property type="match status" value="1"/>
</dbReference>
<evidence type="ECO:0000256" key="1">
    <source>
        <dbReference type="SAM" id="SignalP"/>
    </source>
</evidence>
<keyword evidence="1" id="KW-0732">Signal</keyword>
<name>A0ABY4E3L7_9NEIS</name>
<feature type="chain" id="PRO_5047036468" evidence="1">
    <location>
        <begin position="27"/>
        <end position="171"/>
    </location>
</feature>
<organism evidence="2 3">
    <name type="scientific">Vitreoscilla massiliensis</name>
    <dbReference type="NCBI Taxonomy" id="1689272"/>
    <lineage>
        <taxon>Bacteria</taxon>
        <taxon>Pseudomonadati</taxon>
        <taxon>Pseudomonadota</taxon>
        <taxon>Betaproteobacteria</taxon>
        <taxon>Neisseriales</taxon>
        <taxon>Neisseriaceae</taxon>
        <taxon>Vitreoscilla</taxon>
    </lineage>
</organism>
<gene>
    <name evidence="2" type="ORF">LVJ82_03025</name>
</gene>
<evidence type="ECO:0000313" key="3">
    <source>
        <dbReference type="Proteomes" id="UP000832011"/>
    </source>
</evidence>
<evidence type="ECO:0000313" key="2">
    <source>
        <dbReference type="EMBL" id="UOO89975.1"/>
    </source>
</evidence>
<dbReference type="Proteomes" id="UP000832011">
    <property type="component" value="Chromosome"/>
</dbReference>
<keyword evidence="3" id="KW-1185">Reference proteome</keyword>
<protein>
    <submittedName>
        <fullName evidence="2">Uncharacterized protein</fullName>
    </submittedName>
</protein>
<sequence>MKKTNPSLCLSALGCGLLLLSLSAEARRIAPTPMPSAFQATWVAERNVPERERMCQEIRAQNSAQRVTHAYVQIGERTLYVHNPRTQAQFDGTNRYNPWRIQTATRLAGTLHASYNRYDLEASKAQTSIKVDLRLLSPTHLYARGMKPRHYYRCNDSADNVSTPVASTITE</sequence>
<feature type="signal peptide" evidence="1">
    <location>
        <begin position="1"/>
        <end position="26"/>
    </location>
</feature>
<accession>A0ABY4E3L7</accession>
<dbReference type="RefSeq" id="WP_058356120.1">
    <property type="nucleotide sequence ID" value="NZ_CABKVG010000008.1"/>
</dbReference>
<proteinExistence type="predicted"/>